<protein>
    <recommendedName>
        <fullName evidence="3">Tail tube protein</fullName>
    </recommendedName>
</protein>
<name>A0ABV4X3R5_9CYAN</name>
<evidence type="ECO:0000313" key="1">
    <source>
        <dbReference type="EMBL" id="MFB2876853.1"/>
    </source>
</evidence>
<proteinExistence type="predicted"/>
<dbReference type="Proteomes" id="UP001576774">
    <property type="component" value="Unassembled WGS sequence"/>
</dbReference>
<organism evidence="1 2">
    <name type="scientific">Floridaenema aerugineum BLCC-F46</name>
    <dbReference type="NCBI Taxonomy" id="3153654"/>
    <lineage>
        <taxon>Bacteria</taxon>
        <taxon>Bacillati</taxon>
        <taxon>Cyanobacteriota</taxon>
        <taxon>Cyanophyceae</taxon>
        <taxon>Oscillatoriophycideae</taxon>
        <taxon>Aerosakkonematales</taxon>
        <taxon>Aerosakkonemataceae</taxon>
        <taxon>Floridanema</taxon>
        <taxon>Floridanema aerugineum</taxon>
    </lineage>
</organism>
<evidence type="ECO:0000313" key="2">
    <source>
        <dbReference type="Proteomes" id="UP001576774"/>
    </source>
</evidence>
<accession>A0ABV4X3R5</accession>
<keyword evidence="2" id="KW-1185">Reference proteome</keyword>
<gene>
    <name evidence="1" type="ORF">ACE1CC_08155</name>
</gene>
<comment type="caution">
    <text evidence="1">The sequence shown here is derived from an EMBL/GenBank/DDBJ whole genome shotgun (WGS) entry which is preliminary data.</text>
</comment>
<reference evidence="1 2" key="1">
    <citation type="submission" date="2024-09" db="EMBL/GenBank/DDBJ databases">
        <title>Floridaenema gen nov. (Aerosakkonemataceae, Aerosakkonematales ord. nov., Cyanobacteria) from benthic tropical and subtropical fresh waters, with the description of four new species.</title>
        <authorList>
            <person name="Moretto J.A."/>
            <person name="Berthold D.E."/>
            <person name="Lefler F.W."/>
            <person name="Huang I.-S."/>
            <person name="Laughinghouse H. IV."/>
        </authorList>
    </citation>
    <scope>NUCLEOTIDE SEQUENCE [LARGE SCALE GENOMIC DNA]</scope>
    <source>
        <strain evidence="1 2">BLCC-F46</strain>
    </source>
</reference>
<sequence>MPSNLKPTYQKQYLVTMAGQEGYFTRCTSPRERRDSVDYNDGVTGTTYKHLGFTSRENVTLSKPFDPAKDKALIEFYRKQVAEGGETFNVSIQPVTVDLQGKPIDGAGTFILNECQFAGANFPETDRMGNNMSMLEFEIVFNTWTYQ</sequence>
<evidence type="ECO:0008006" key="3">
    <source>
        <dbReference type="Google" id="ProtNLM"/>
    </source>
</evidence>
<dbReference type="EMBL" id="JBHFNQ010000064">
    <property type="protein sequence ID" value="MFB2876853.1"/>
    <property type="molecule type" value="Genomic_DNA"/>
</dbReference>